<dbReference type="InterPro" id="IPR003591">
    <property type="entry name" value="Leu-rich_rpt_typical-subtyp"/>
</dbReference>
<dbReference type="Gene3D" id="1.10.150.50">
    <property type="entry name" value="Transcription Factor, Ets-1"/>
    <property type="match status" value="1"/>
</dbReference>
<dbReference type="GeneID" id="20212334"/>
<dbReference type="SUPFAM" id="SSF47769">
    <property type="entry name" value="SAM/Pointed domain"/>
    <property type="match status" value="1"/>
</dbReference>
<dbReference type="KEGG" id="hro:HELRODRAFT_192587"/>
<dbReference type="InterPro" id="IPR001841">
    <property type="entry name" value="Znf_RING"/>
</dbReference>
<dbReference type="HOGENOM" id="CLU_022990_0_0_1"/>
<proteinExistence type="predicted"/>
<dbReference type="PROSITE" id="PS51450">
    <property type="entry name" value="LRR"/>
    <property type="match status" value="1"/>
</dbReference>
<reference evidence="12" key="1">
    <citation type="submission" date="2012-12" db="EMBL/GenBank/DDBJ databases">
        <authorList>
            <person name="Hellsten U."/>
            <person name="Grimwood J."/>
            <person name="Chapman J.A."/>
            <person name="Shapiro H."/>
            <person name="Aerts A."/>
            <person name="Otillar R.P."/>
            <person name="Terry A.Y."/>
            <person name="Boore J.L."/>
            <person name="Simakov O."/>
            <person name="Marletaz F."/>
            <person name="Cho S.-J."/>
            <person name="Edsinger-Gonzales E."/>
            <person name="Havlak P."/>
            <person name="Kuo D.-H."/>
            <person name="Larsson T."/>
            <person name="Lv J."/>
            <person name="Arendt D."/>
            <person name="Savage R."/>
            <person name="Osoegawa K."/>
            <person name="de Jong P."/>
            <person name="Lindberg D.R."/>
            <person name="Seaver E.C."/>
            <person name="Weisblat D.A."/>
            <person name="Putnam N.H."/>
            <person name="Grigoriev I.V."/>
            <person name="Rokhsar D.S."/>
        </authorList>
    </citation>
    <scope>NUCLEOTIDE SEQUENCE</scope>
</reference>
<dbReference type="RefSeq" id="XP_009021360.1">
    <property type="nucleotide sequence ID" value="XM_009023112.1"/>
</dbReference>
<dbReference type="Pfam" id="PF13920">
    <property type="entry name" value="zf-C3HC4_3"/>
    <property type="match status" value="1"/>
</dbReference>
<dbReference type="EMBL" id="KB096900">
    <property type="protein sequence ID" value="ESO00723.1"/>
    <property type="molecule type" value="Genomic_DNA"/>
</dbReference>
<evidence type="ECO:0000256" key="2">
    <source>
        <dbReference type="ARBA" id="ARBA00022737"/>
    </source>
</evidence>
<dbReference type="EnsemblMetazoa" id="HelroT192587">
    <property type="protein sequence ID" value="HelroP192587"/>
    <property type="gene ID" value="HelroG192587"/>
</dbReference>
<dbReference type="OMA" id="LWCSSEC"/>
<dbReference type="STRING" id="6412.T1FU38"/>
<dbReference type="AlphaFoldDB" id="T1FU38"/>
<feature type="domain" description="RING-type" evidence="8">
    <location>
        <begin position="575"/>
        <end position="610"/>
    </location>
</feature>
<evidence type="ECO:0000313" key="10">
    <source>
        <dbReference type="EMBL" id="ESO00723.1"/>
    </source>
</evidence>
<feature type="compositionally biased region" description="Pro residues" evidence="7">
    <location>
        <begin position="532"/>
        <end position="541"/>
    </location>
</feature>
<accession>T1FU38</accession>
<evidence type="ECO:0000256" key="1">
    <source>
        <dbReference type="ARBA" id="ARBA00022614"/>
    </source>
</evidence>
<dbReference type="EMBL" id="AMQM01005400">
    <property type="status" value="NOT_ANNOTATED_CDS"/>
    <property type="molecule type" value="Genomic_DNA"/>
</dbReference>
<reference evidence="11" key="3">
    <citation type="submission" date="2015-06" db="UniProtKB">
        <authorList>
            <consortium name="EnsemblMetazoa"/>
        </authorList>
    </citation>
    <scope>IDENTIFICATION</scope>
</reference>
<dbReference type="Gene3D" id="3.80.10.10">
    <property type="entry name" value="Ribonuclease Inhibitor"/>
    <property type="match status" value="1"/>
</dbReference>
<evidence type="ECO:0000313" key="11">
    <source>
        <dbReference type="EnsemblMetazoa" id="HelroP192587"/>
    </source>
</evidence>
<dbReference type="SUPFAM" id="SSF57850">
    <property type="entry name" value="RING/U-box"/>
    <property type="match status" value="1"/>
</dbReference>
<evidence type="ECO:0000256" key="6">
    <source>
        <dbReference type="SAM" id="Coils"/>
    </source>
</evidence>
<keyword evidence="12" id="KW-1185">Reference proteome</keyword>
<dbReference type="OrthoDB" id="1711136at2759"/>
<feature type="coiled-coil region" evidence="6">
    <location>
        <begin position="251"/>
        <end position="303"/>
    </location>
</feature>
<keyword evidence="6" id="KW-0175">Coiled coil</keyword>
<dbReference type="PANTHER" id="PTHR48051">
    <property type="match status" value="1"/>
</dbReference>
<dbReference type="PROSITE" id="PS50089">
    <property type="entry name" value="ZF_RING_2"/>
    <property type="match status" value="1"/>
</dbReference>
<dbReference type="CTD" id="20212334"/>
<dbReference type="InParanoid" id="T1FU38"/>
<name>T1FU38_HELRO</name>
<sequence>MFNKKKTDEEFKKRFQKQMYLAKESPEPIYDLSSCNLSESLFLQCNNIKLLKAVDLKDLYLLKVLDLHSNALKTIPHEIAWLKNLKVLNLEDNKISLLPSTFDQLISLQFLNLKKNAFSTFPPLLTKLPSLLSLDVSMNRITTLPKEVSFLRKLTELVLDVNHMAYPDKSICSEGLPSIMKFLCKECNLQYVPPEVDAAPSSSSPSSLILSSIPHVMTISLPTSPMSASYNSTNFIFNAFSHSDSALNLTLQEYENAKELKRQERVALEKRLDDDYRQQAVLTAQASANKKQLLNYLNEVEENTRYNEDMQNVHVRKHLERSKLIESLRTESFDKMLDHSDILGLMIKRYMEERKVDIEKSLNEWNEYSEQVELALKSKQEQKLLFLDKLLKEEQTQRDAYEMLQVERDVCHNRILTQIHLVEMENRCQSIQADYWLVQYQRLLDSKAEIDLDAQIDLDVVDLLKVTDTTEYIPIFARKQVTMATMMSDSTDDRTLRQLGVSNEGARNKILQKVAWMRNNVDQSKWSQTPQSPTPTAPLPSPWLDATKTSTELPFAATAATPLPSVPVPQLRSECVVCLERTSDVLFLNCGHICTCLKCSQILTTCPMDRSSIQKKIQIFY</sequence>
<evidence type="ECO:0000256" key="4">
    <source>
        <dbReference type="ARBA" id="ARBA00022833"/>
    </source>
</evidence>
<feature type="domain" description="SAM" evidence="9">
    <location>
        <begin position="459"/>
        <end position="520"/>
    </location>
</feature>
<evidence type="ECO:0008006" key="13">
    <source>
        <dbReference type="Google" id="ProtNLM"/>
    </source>
</evidence>
<organism evidence="11 12">
    <name type="scientific">Helobdella robusta</name>
    <name type="common">Californian leech</name>
    <dbReference type="NCBI Taxonomy" id="6412"/>
    <lineage>
        <taxon>Eukaryota</taxon>
        <taxon>Metazoa</taxon>
        <taxon>Spiralia</taxon>
        <taxon>Lophotrochozoa</taxon>
        <taxon>Annelida</taxon>
        <taxon>Clitellata</taxon>
        <taxon>Hirudinea</taxon>
        <taxon>Rhynchobdellida</taxon>
        <taxon>Glossiphoniidae</taxon>
        <taxon>Helobdella</taxon>
    </lineage>
</organism>
<dbReference type="SMART" id="SM00369">
    <property type="entry name" value="LRR_TYP"/>
    <property type="match status" value="4"/>
</dbReference>
<dbReference type="InterPro" id="IPR032675">
    <property type="entry name" value="LRR_dom_sf"/>
</dbReference>
<dbReference type="Proteomes" id="UP000015101">
    <property type="component" value="Unassembled WGS sequence"/>
</dbReference>
<evidence type="ECO:0000259" key="9">
    <source>
        <dbReference type="PROSITE" id="PS50105"/>
    </source>
</evidence>
<keyword evidence="3 5" id="KW-0863">Zinc-finger</keyword>
<dbReference type="InterPro" id="IPR001611">
    <property type="entry name" value="Leu-rich_rpt"/>
</dbReference>
<dbReference type="PROSITE" id="PS50105">
    <property type="entry name" value="SAM_DOMAIN"/>
    <property type="match status" value="1"/>
</dbReference>
<dbReference type="InterPro" id="IPR055414">
    <property type="entry name" value="LRR_R13L4/SHOC2-like"/>
</dbReference>
<dbReference type="InterPro" id="IPR001660">
    <property type="entry name" value="SAM"/>
</dbReference>
<protein>
    <recommendedName>
        <fullName evidence="13">RING-type domain-containing protein</fullName>
    </recommendedName>
</protein>
<evidence type="ECO:0000256" key="3">
    <source>
        <dbReference type="ARBA" id="ARBA00022771"/>
    </source>
</evidence>
<dbReference type="EMBL" id="AMQM01005401">
    <property type="status" value="NOT_ANNOTATED_CDS"/>
    <property type="molecule type" value="Genomic_DNA"/>
</dbReference>
<dbReference type="InterPro" id="IPR050216">
    <property type="entry name" value="LRR_domain-containing"/>
</dbReference>
<evidence type="ECO:0000256" key="7">
    <source>
        <dbReference type="SAM" id="MobiDB-lite"/>
    </source>
</evidence>
<dbReference type="InterPro" id="IPR013761">
    <property type="entry name" value="SAM/pointed_sf"/>
</dbReference>
<dbReference type="eggNOG" id="KOG0619">
    <property type="taxonomic scope" value="Eukaryota"/>
</dbReference>
<dbReference type="SUPFAM" id="SSF52058">
    <property type="entry name" value="L domain-like"/>
    <property type="match status" value="1"/>
</dbReference>
<dbReference type="PANTHER" id="PTHR48051:SF1">
    <property type="entry name" value="RAS SUPPRESSOR PROTEIN 1"/>
    <property type="match status" value="1"/>
</dbReference>
<keyword evidence="2" id="KW-0677">Repeat</keyword>
<evidence type="ECO:0000313" key="12">
    <source>
        <dbReference type="Proteomes" id="UP000015101"/>
    </source>
</evidence>
<keyword evidence="3 5" id="KW-0479">Metal-binding</keyword>
<reference evidence="10 12" key="2">
    <citation type="journal article" date="2013" name="Nature">
        <title>Insights into bilaterian evolution from three spiralian genomes.</title>
        <authorList>
            <person name="Simakov O."/>
            <person name="Marletaz F."/>
            <person name="Cho S.J."/>
            <person name="Edsinger-Gonzales E."/>
            <person name="Havlak P."/>
            <person name="Hellsten U."/>
            <person name="Kuo D.H."/>
            <person name="Larsson T."/>
            <person name="Lv J."/>
            <person name="Arendt D."/>
            <person name="Savage R."/>
            <person name="Osoegawa K."/>
            <person name="de Jong P."/>
            <person name="Grimwood J."/>
            <person name="Chapman J.A."/>
            <person name="Shapiro H."/>
            <person name="Aerts A."/>
            <person name="Otillar R.P."/>
            <person name="Terry A.Y."/>
            <person name="Boore J.L."/>
            <person name="Grigoriev I.V."/>
            <person name="Lindberg D.R."/>
            <person name="Seaver E.C."/>
            <person name="Weisblat D.A."/>
            <person name="Putnam N.H."/>
            <person name="Rokhsar D.S."/>
        </authorList>
    </citation>
    <scope>NUCLEOTIDE SEQUENCE</scope>
</reference>
<dbReference type="GO" id="GO:0008270">
    <property type="term" value="F:zinc ion binding"/>
    <property type="evidence" value="ECO:0007669"/>
    <property type="project" value="UniProtKB-KW"/>
</dbReference>
<evidence type="ECO:0000256" key="5">
    <source>
        <dbReference type="PROSITE-ProRule" id="PRU00175"/>
    </source>
</evidence>
<gene>
    <name evidence="11" type="primary">20212334</name>
    <name evidence="10" type="ORF">HELRODRAFT_192587</name>
</gene>
<dbReference type="InterPro" id="IPR013083">
    <property type="entry name" value="Znf_RING/FYVE/PHD"/>
</dbReference>
<dbReference type="CDD" id="cd16515">
    <property type="entry name" value="RING-HC_LRSAM1"/>
    <property type="match status" value="1"/>
</dbReference>
<keyword evidence="1" id="KW-0433">Leucine-rich repeat</keyword>
<dbReference type="Pfam" id="PF00536">
    <property type="entry name" value="SAM_1"/>
    <property type="match status" value="1"/>
</dbReference>
<dbReference type="Pfam" id="PF23598">
    <property type="entry name" value="LRR_14"/>
    <property type="match status" value="1"/>
</dbReference>
<keyword evidence="4" id="KW-0862">Zinc</keyword>
<dbReference type="Gene3D" id="3.30.40.10">
    <property type="entry name" value="Zinc/RING finger domain, C3HC4 (zinc finger)"/>
    <property type="match status" value="1"/>
</dbReference>
<feature type="region of interest" description="Disordered" evidence="7">
    <location>
        <begin position="522"/>
        <end position="543"/>
    </location>
</feature>
<evidence type="ECO:0000259" key="8">
    <source>
        <dbReference type="PROSITE" id="PS50089"/>
    </source>
</evidence>